<protein>
    <submittedName>
        <fullName evidence="1">Uncharacterized protein</fullName>
    </submittedName>
</protein>
<evidence type="ECO:0000313" key="1">
    <source>
        <dbReference type="EnsemblPlants" id="AVESA.00010b.r2.7DG1340880.1.CDS"/>
    </source>
</evidence>
<sequence length="347" mass="39450">MDLALNQEWTSCEVEEARSLIATLNNNKIIYNDNDDGNKKHIDIVDALCALFPSKTKQQVTYLYVDLVVESHGMQWREESHVIGDNTRNVGTAPNLVNGNFWELEESGASGTHTVYAMDDLVNEYNFGVQEEAKTMDGTLSMPGYQLEHTTMEEAVSMVEKNKMGVLENNIANNKPIRAPHPGRFWTKEEHRQFLRGLHVYGRGDWKNISKFFVTTRTAVQVSSHAQKYFKRQEKIKLFGKAGRQRYSINDVGLHEDDPWTLEHNSGLSQALAFTSANNDPSFESQALARSDIMNNLAQFWSPIQQTSQQTIWGEQHMIGSEGTWDFVSACQQGPTYLSPRQCMNMM</sequence>
<accession>A0ACD6AA11</accession>
<organism evidence="1 2">
    <name type="scientific">Avena sativa</name>
    <name type="common">Oat</name>
    <dbReference type="NCBI Taxonomy" id="4498"/>
    <lineage>
        <taxon>Eukaryota</taxon>
        <taxon>Viridiplantae</taxon>
        <taxon>Streptophyta</taxon>
        <taxon>Embryophyta</taxon>
        <taxon>Tracheophyta</taxon>
        <taxon>Spermatophyta</taxon>
        <taxon>Magnoliopsida</taxon>
        <taxon>Liliopsida</taxon>
        <taxon>Poales</taxon>
        <taxon>Poaceae</taxon>
        <taxon>BOP clade</taxon>
        <taxon>Pooideae</taxon>
        <taxon>Poodae</taxon>
        <taxon>Poeae</taxon>
        <taxon>Poeae Chloroplast Group 1 (Aveneae type)</taxon>
        <taxon>Aveninae</taxon>
        <taxon>Avena</taxon>
    </lineage>
</organism>
<evidence type="ECO:0000313" key="2">
    <source>
        <dbReference type="Proteomes" id="UP001732700"/>
    </source>
</evidence>
<keyword evidence="2" id="KW-1185">Reference proteome</keyword>
<name>A0ACD6AA11_AVESA</name>
<dbReference type="Proteomes" id="UP001732700">
    <property type="component" value="Chromosome 7D"/>
</dbReference>
<dbReference type="EnsemblPlants" id="AVESA.00010b.r2.7DG1340880.1">
    <property type="protein sequence ID" value="AVESA.00010b.r2.7DG1340880.1.CDS"/>
    <property type="gene ID" value="AVESA.00010b.r2.7DG1340880"/>
</dbReference>
<proteinExistence type="predicted"/>
<reference evidence="1" key="1">
    <citation type="submission" date="2021-05" db="EMBL/GenBank/DDBJ databases">
        <authorList>
            <person name="Scholz U."/>
            <person name="Mascher M."/>
            <person name="Fiebig A."/>
        </authorList>
    </citation>
    <scope>NUCLEOTIDE SEQUENCE [LARGE SCALE GENOMIC DNA]</scope>
</reference>
<reference evidence="1" key="2">
    <citation type="submission" date="2025-09" db="UniProtKB">
        <authorList>
            <consortium name="EnsemblPlants"/>
        </authorList>
    </citation>
    <scope>IDENTIFICATION</scope>
</reference>